<reference evidence="1 2" key="1">
    <citation type="submission" date="2019-03" db="EMBL/GenBank/DDBJ databases">
        <title>Genomic Encyclopedia of Archaeal and Bacterial Type Strains, Phase II (KMG-II): from individual species to whole genera.</title>
        <authorList>
            <person name="Goeker M."/>
        </authorList>
    </citation>
    <scope>NUCLEOTIDE SEQUENCE [LARGE SCALE GENOMIC DNA]</scope>
    <source>
        <strain evidence="1 2">DSM 15388</strain>
    </source>
</reference>
<dbReference type="Proteomes" id="UP000295793">
    <property type="component" value="Unassembled WGS sequence"/>
</dbReference>
<gene>
    <name evidence="1" type="ORF">BCF53_11044</name>
</gene>
<dbReference type="AlphaFoldDB" id="A0A4R3I4G9"/>
<proteinExistence type="predicted"/>
<dbReference type="RefSeq" id="WP_132702024.1">
    <property type="nucleotide sequence ID" value="NZ_SLZR01000010.1"/>
</dbReference>
<dbReference type="InterPro" id="IPR023430">
    <property type="entry name" value="Pept_HybD-like_dom_sf"/>
</dbReference>
<sequence length="144" mass="15391">MLTLLAVGSWFGADHVSWQIAEELKPGAAFQVHLCRHPVDLLSYINAGDEYVILDAVCTGQARGRLLKIDINSGWQTSGGNSHGLSLIDVLKLAALVTEPAEKRVQLYGVEAGENTDQPFTEGEVRCLAEQLTAIMAAGSAATQ</sequence>
<evidence type="ECO:0000313" key="1">
    <source>
        <dbReference type="EMBL" id="TCS40126.1"/>
    </source>
</evidence>
<dbReference type="Gene3D" id="3.40.50.1450">
    <property type="entry name" value="HybD-like"/>
    <property type="match status" value="1"/>
</dbReference>
<accession>A0A4R3I4G9</accession>
<dbReference type="SUPFAM" id="SSF53163">
    <property type="entry name" value="HybD-like"/>
    <property type="match status" value="1"/>
</dbReference>
<protein>
    <submittedName>
        <fullName evidence="1">Ni,Fe-hydrogenase maturation factor</fullName>
    </submittedName>
</protein>
<name>A0A4R3I4G9_9GAMM</name>
<organism evidence="1 2">
    <name type="scientific">Reinekea marinisedimentorum</name>
    <dbReference type="NCBI Taxonomy" id="230495"/>
    <lineage>
        <taxon>Bacteria</taxon>
        <taxon>Pseudomonadati</taxon>
        <taxon>Pseudomonadota</taxon>
        <taxon>Gammaproteobacteria</taxon>
        <taxon>Oceanospirillales</taxon>
        <taxon>Saccharospirillaceae</taxon>
        <taxon>Reinekea</taxon>
    </lineage>
</organism>
<evidence type="ECO:0000313" key="2">
    <source>
        <dbReference type="Proteomes" id="UP000295793"/>
    </source>
</evidence>
<keyword evidence="2" id="KW-1185">Reference proteome</keyword>
<dbReference type="EMBL" id="SLZR01000010">
    <property type="protein sequence ID" value="TCS40126.1"/>
    <property type="molecule type" value="Genomic_DNA"/>
</dbReference>
<comment type="caution">
    <text evidence="1">The sequence shown here is derived from an EMBL/GenBank/DDBJ whole genome shotgun (WGS) entry which is preliminary data.</text>
</comment>